<organism evidence="1 2">
    <name type="scientific">Streptomyces dioscori</name>
    <dbReference type="NCBI Taxonomy" id="2109333"/>
    <lineage>
        <taxon>Bacteria</taxon>
        <taxon>Bacillati</taxon>
        <taxon>Actinomycetota</taxon>
        <taxon>Actinomycetes</taxon>
        <taxon>Kitasatosporales</taxon>
        <taxon>Streptomycetaceae</taxon>
        <taxon>Streptomyces</taxon>
        <taxon>Streptomyces aurantiacus group</taxon>
    </lineage>
</organism>
<dbReference type="RefSeq" id="WP_107022192.1">
    <property type="nucleotide sequence ID" value="NZ_KZ679065.1"/>
</dbReference>
<protein>
    <submittedName>
        <fullName evidence="1">Uncharacterized protein</fullName>
    </submittedName>
</protein>
<evidence type="ECO:0000313" key="2">
    <source>
        <dbReference type="Proteomes" id="UP000240429"/>
    </source>
</evidence>
<comment type="caution">
    <text evidence="1">The sequence shown here is derived from an EMBL/GenBank/DDBJ whole genome shotgun (WGS) entry which is preliminary data.</text>
</comment>
<dbReference type="OrthoDB" id="4545768at2"/>
<sequence length="240" mass="26267">MGDAYASCVFCGEFVLHVPGWASDVPSYRLMRATWREEHAFLVGSLHFSCLRASAVRAEFAAEFAGIATGHGREIAFQAAGGTRTLVQPGLGYVEEIFRGDACAVHRSDTRDSWLVQEHAGPWYVLDRPQIEGVARGERPRLDSGVERIVLPGEPMAGLADATLPGLLDSLGVTDRYPGLAAGEPEYEFWKYSAPKRVLEYAVIATPPLPAEAAAFLRDHAPGYRPIDFDALGREERHRG</sequence>
<dbReference type="EMBL" id="PYBJ01000041">
    <property type="protein sequence ID" value="PSM37421.1"/>
    <property type="molecule type" value="Genomic_DNA"/>
</dbReference>
<gene>
    <name evidence="1" type="ORF">C6Y14_41845</name>
</gene>
<proteinExistence type="predicted"/>
<evidence type="ECO:0000313" key="1">
    <source>
        <dbReference type="EMBL" id="PSM37421.1"/>
    </source>
</evidence>
<dbReference type="AlphaFoldDB" id="A0A2P8PTU7"/>
<dbReference type="Proteomes" id="UP000240429">
    <property type="component" value="Unassembled WGS sequence"/>
</dbReference>
<accession>A0A2P8PTU7</accession>
<reference evidence="1 2" key="1">
    <citation type="submission" date="2018-03" db="EMBL/GenBank/DDBJ databases">
        <title>Streptomyces dioscori sp. nov., a novel endophytic actinobacterium isolated from bulbil of Dioscorea bulbifera L.</title>
        <authorList>
            <person name="Zhikuan W."/>
        </authorList>
    </citation>
    <scope>NUCLEOTIDE SEQUENCE [LARGE SCALE GENOMIC DNA]</scope>
    <source>
        <strain evidence="1 2">A217</strain>
    </source>
</reference>
<name>A0A2P8PTU7_9ACTN</name>
<keyword evidence="2" id="KW-1185">Reference proteome</keyword>